<dbReference type="PANTHER" id="PTHR40547">
    <property type="entry name" value="SLL0298 PROTEIN"/>
    <property type="match status" value="1"/>
</dbReference>
<dbReference type="OrthoDB" id="9794343at2"/>
<keyword evidence="1" id="KW-0812">Transmembrane</keyword>
<proteinExistence type="predicted"/>
<evidence type="ECO:0000313" key="3">
    <source>
        <dbReference type="EMBL" id="CAG35351.1"/>
    </source>
</evidence>
<dbReference type="HOGENOM" id="CLU_102912_1_0_7"/>
<protein>
    <submittedName>
        <fullName evidence="3">Hypothetical membrane protein</fullName>
    </submittedName>
</protein>
<dbReference type="RefSeq" id="WP_011187867.1">
    <property type="nucleotide sequence ID" value="NC_006138.1"/>
</dbReference>
<dbReference type="Pfam" id="PF09835">
    <property type="entry name" value="DUF2062"/>
    <property type="match status" value="1"/>
</dbReference>
<dbReference type="InterPro" id="IPR018639">
    <property type="entry name" value="DUF2062"/>
</dbReference>
<gene>
    <name evidence="3" type="ordered locus">DP0622</name>
</gene>
<keyword evidence="1" id="KW-0472">Membrane</keyword>
<dbReference type="AlphaFoldDB" id="Q6AQM2"/>
<feature type="domain" description="DUF2062" evidence="2">
    <location>
        <begin position="15"/>
        <end position="172"/>
    </location>
</feature>
<dbReference type="EMBL" id="CR522870">
    <property type="protein sequence ID" value="CAG35351.1"/>
    <property type="molecule type" value="Genomic_DNA"/>
</dbReference>
<dbReference type="KEGG" id="dps:DP0622"/>
<evidence type="ECO:0000313" key="4">
    <source>
        <dbReference type="Proteomes" id="UP000000602"/>
    </source>
</evidence>
<dbReference type="eggNOG" id="COG3216">
    <property type="taxonomic scope" value="Bacteria"/>
</dbReference>
<name>Q6AQM2_DESPS</name>
<dbReference type="PANTHER" id="PTHR40547:SF1">
    <property type="entry name" value="SLL0298 PROTEIN"/>
    <property type="match status" value="1"/>
</dbReference>
<evidence type="ECO:0000256" key="1">
    <source>
        <dbReference type="SAM" id="Phobius"/>
    </source>
</evidence>
<sequence>MSFMPKISLRFLLRMRPILRWLTKLRSSPRAIAGGFALGTFIAFTPTLGVQIILAIFFATLFNCNRAAAIIPVWLTNPVTVAPIFSFNYYIGQHIWGGPPVSEVYELFLGIGSTMAQLDFWGSTLLLQEVIQLGPHLVIPLCLGSFIVGSILTILVYIPMLRILTFLARRKREKKILY</sequence>
<dbReference type="Proteomes" id="UP000000602">
    <property type="component" value="Chromosome"/>
</dbReference>
<feature type="transmembrane region" description="Helical" evidence="1">
    <location>
        <begin position="137"/>
        <end position="164"/>
    </location>
</feature>
<keyword evidence="4" id="KW-1185">Reference proteome</keyword>
<accession>Q6AQM2</accession>
<reference evidence="4" key="1">
    <citation type="journal article" date="2004" name="Environ. Microbiol.">
        <title>The genome of Desulfotalea psychrophila, a sulfate-reducing bacterium from permanently cold Arctic sediments.</title>
        <authorList>
            <person name="Rabus R."/>
            <person name="Ruepp A."/>
            <person name="Frickey T."/>
            <person name="Rattei T."/>
            <person name="Fartmann B."/>
            <person name="Stark M."/>
            <person name="Bauer M."/>
            <person name="Zibat A."/>
            <person name="Lombardot T."/>
            <person name="Becker I."/>
            <person name="Amann J."/>
            <person name="Gellner K."/>
            <person name="Teeling H."/>
            <person name="Leuschner W.D."/>
            <person name="Gloeckner F.-O."/>
            <person name="Lupas A.N."/>
            <person name="Amann R."/>
            <person name="Klenk H.-P."/>
        </authorList>
    </citation>
    <scope>NUCLEOTIDE SEQUENCE [LARGE SCALE GENOMIC DNA]</scope>
    <source>
        <strain evidence="4">DSM 12343 / LSv54</strain>
    </source>
</reference>
<organism evidence="3 4">
    <name type="scientific">Desulfotalea psychrophila (strain LSv54 / DSM 12343)</name>
    <dbReference type="NCBI Taxonomy" id="177439"/>
    <lineage>
        <taxon>Bacteria</taxon>
        <taxon>Pseudomonadati</taxon>
        <taxon>Thermodesulfobacteriota</taxon>
        <taxon>Desulfobulbia</taxon>
        <taxon>Desulfobulbales</taxon>
        <taxon>Desulfocapsaceae</taxon>
        <taxon>Desulfotalea</taxon>
    </lineage>
</organism>
<evidence type="ECO:0000259" key="2">
    <source>
        <dbReference type="Pfam" id="PF09835"/>
    </source>
</evidence>
<keyword evidence="1" id="KW-1133">Transmembrane helix</keyword>